<sequence length="302" mass="35221">MVNSLPQIDEFLNLGANALEADFAFDDEGYAKWTYHGYPCDCFRSCKRYERVDDYLRYVRELTSRGSPKFRSDFVLLQIDLKISGLSKEAKHNAGVDVAVKLIRHLWSGKDPKSQLWILLSFPYTTDIDFVEGFLPTLRANGYHNMQSRIGWDISGNEDLIDIKKTYQRLGISNSVWQGDGITNCLPRSIKRLVDAIYRRDFDAEWEFLKKVYYWTLDKSSSMRQALRVGVDAIITNHPDRFVSVLASDEFSKSHRLATIRDNPWQKIQQPQRYLSQYTANVDYVFYECNPEQETEQEDTDE</sequence>
<evidence type="ECO:0000256" key="1">
    <source>
        <dbReference type="ARBA" id="ARBA00000110"/>
    </source>
</evidence>
<dbReference type="InterPro" id="IPR017946">
    <property type="entry name" value="PLC-like_Pdiesterase_TIM-brl"/>
</dbReference>
<dbReference type="CDD" id="cd08576">
    <property type="entry name" value="GDPD_like_SMaseD_PLD"/>
    <property type="match status" value="1"/>
</dbReference>
<dbReference type="GO" id="GO:0016829">
    <property type="term" value="F:lyase activity"/>
    <property type="evidence" value="ECO:0007669"/>
    <property type="project" value="UniProtKB-KW"/>
</dbReference>
<keyword evidence="4" id="KW-1015">Disulfide bond</keyword>
<dbReference type="SUPFAM" id="SSF51695">
    <property type="entry name" value="PLC-like phosphodiesterases"/>
    <property type="match status" value="1"/>
</dbReference>
<keyword evidence="5" id="KW-0456">Lyase</keyword>
<dbReference type="AlphaFoldDB" id="A0A1L4BJA5"/>
<keyword evidence="3" id="KW-0460">Magnesium</keyword>
<proteinExistence type="evidence at transcript level"/>
<dbReference type="Gene3D" id="3.20.20.190">
    <property type="entry name" value="Phosphatidylinositol (PI) phosphodiesterase"/>
    <property type="match status" value="1"/>
</dbReference>
<comment type="catalytic activity">
    <reaction evidence="1">
        <text>an N-(acyl)-sphingosylphosphoethanolamine = an N-(acyl)-sphingosyl-1,3-cyclic phosphate + ethanolamine</text>
        <dbReference type="Rhea" id="RHEA:60648"/>
        <dbReference type="ChEBI" id="CHEBI:57603"/>
        <dbReference type="ChEBI" id="CHEBI:143891"/>
        <dbReference type="ChEBI" id="CHEBI:143892"/>
    </reaction>
</comment>
<protein>
    <submittedName>
        <fullName evidence="6">Venom toxin</fullName>
    </submittedName>
</protein>
<evidence type="ECO:0000256" key="2">
    <source>
        <dbReference type="ARBA" id="ARBA00022723"/>
    </source>
</evidence>
<keyword evidence="2" id="KW-0479">Metal-binding</keyword>
<name>A0A1L4BJA5_HEMLE</name>
<evidence type="ECO:0000256" key="3">
    <source>
        <dbReference type="ARBA" id="ARBA00022842"/>
    </source>
</evidence>
<organism evidence="6">
    <name type="scientific">Hemiscorpius lepturus</name>
    <name type="common">Scorpion</name>
    <dbReference type="NCBI Taxonomy" id="520031"/>
    <lineage>
        <taxon>Eukaryota</taxon>
        <taxon>Metazoa</taxon>
        <taxon>Ecdysozoa</taxon>
        <taxon>Arthropoda</taxon>
        <taxon>Chelicerata</taxon>
        <taxon>Arachnida</taxon>
        <taxon>Scorpiones</taxon>
        <taxon>Iurida</taxon>
        <taxon>Scorpionoidea</taxon>
        <taxon>Hemiscorpiidae</taxon>
    </lineage>
</organism>
<evidence type="ECO:0000313" key="6">
    <source>
        <dbReference type="EMBL" id="API81381.1"/>
    </source>
</evidence>
<dbReference type="EMBL" id="KX932448">
    <property type="protein sequence ID" value="API81381.1"/>
    <property type="molecule type" value="mRNA"/>
</dbReference>
<evidence type="ECO:0000256" key="4">
    <source>
        <dbReference type="ARBA" id="ARBA00023157"/>
    </source>
</evidence>
<evidence type="ECO:0000256" key="5">
    <source>
        <dbReference type="ARBA" id="ARBA00023239"/>
    </source>
</evidence>
<accession>A0A1L4BJA5</accession>
<dbReference type="GO" id="GO:0046872">
    <property type="term" value="F:metal ion binding"/>
    <property type="evidence" value="ECO:0007669"/>
    <property type="project" value="UniProtKB-KW"/>
</dbReference>
<reference evidence="6" key="1">
    <citation type="journal article" date="2016" name="Toxicon">
        <title>The first report on transcriptome analysis of the venom gland of Iranian scorpion, Hemiscorpius lepturus.</title>
        <authorList>
            <person name="Kazemi-Lomedasht F."/>
            <person name="Khalaj V."/>
            <person name="Bagheri K.P."/>
            <person name="Behdani M."/>
            <person name="Shahbazzadeh D."/>
        </authorList>
    </citation>
    <scope>NUCLEOTIDE SEQUENCE</scope>
    <source>
        <strain evidence="6">HLPLD4</strain>
        <tissue evidence="6">Venom gland</tissue>
    </source>
</reference>
<dbReference type="GO" id="GO:0006629">
    <property type="term" value="P:lipid metabolic process"/>
    <property type="evidence" value="ECO:0007669"/>
    <property type="project" value="InterPro"/>
</dbReference>
<dbReference type="Pfam" id="PF13653">
    <property type="entry name" value="GDPD_2"/>
    <property type="match status" value="1"/>
</dbReference>
<dbReference type="GO" id="GO:0008081">
    <property type="term" value="F:phosphoric diester hydrolase activity"/>
    <property type="evidence" value="ECO:0007669"/>
    <property type="project" value="InterPro"/>
</dbReference>